<name>A0A1I0D135_9PROT</name>
<gene>
    <name evidence="1" type="ORF">SAMN05216326_11742</name>
</gene>
<protein>
    <submittedName>
        <fullName evidence="1">Uncharacterized protein</fullName>
    </submittedName>
</protein>
<reference evidence="2" key="1">
    <citation type="submission" date="2016-10" db="EMBL/GenBank/DDBJ databases">
        <authorList>
            <person name="Varghese N."/>
            <person name="Submissions S."/>
        </authorList>
    </citation>
    <scope>NUCLEOTIDE SEQUENCE [LARGE SCALE GENOMIC DNA]</scope>
    <source>
        <strain evidence="2">Nm71</strain>
    </source>
</reference>
<organism evidence="1 2">
    <name type="scientific">Nitrosomonas marina</name>
    <dbReference type="NCBI Taxonomy" id="917"/>
    <lineage>
        <taxon>Bacteria</taxon>
        <taxon>Pseudomonadati</taxon>
        <taxon>Pseudomonadota</taxon>
        <taxon>Betaproteobacteria</taxon>
        <taxon>Nitrosomonadales</taxon>
        <taxon>Nitrosomonadaceae</taxon>
        <taxon>Nitrosomonas</taxon>
    </lineage>
</organism>
<dbReference type="Proteomes" id="UP000199345">
    <property type="component" value="Unassembled WGS sequence"/>
</dbReference>
<keyword evidence="2" id="KW-1185">Reference proteome</keyword>
<sequence>MLLEFYHLQIVWDVDLHLIDDIALSGFISTELVLFFLISFEDSMLLPISVSGEDSCR</sequence>
<proteinExistence type="predicted"/>
<dbReference type="EMBL" id="FOIA01000017">
    <property type="protein sequence ID" value="SET25643.1"/>
    <property type="molecule type" value="Genomic_DNA"/>
</dbReference>
<evidence type="ECO:0000313" key="2">
    <source>
        <dbReference type="Proteomes" id="UP000199345"/>
    </source>
</evidence>
<evidence type="ECO:0000313" key="1">
    <source>
        <dbReference type="EMBL" id="SET25643.1"/>
    </source>
</evidence>
<accession>A0A1I0D135</accession>
<dbReference type="AlphaFoldDB" id="A0A1I0D135"/>